<evidence type="ECO:0000256" key="1">
    <source>
        <dbReference type="SAM" id="MobiDB-lite"/>
    </source>
</evidence>
<proteinExistence type="predicted"/>
<sequence length="273" mass="31220">MTAIRPSDNALREKIEEDKYYEVLNVINQKYTEMETYISNLESDISSIKEFENEMKADMERGYDVGTALDTLGFQRESLEIDLDFFVHMKKVYMRKLYGDLYQYCGNIIDNALAIEDLPPNQTKEEAKVRKYAGSKPYPGDEENGVTYDMNDIYTLITTTSRNLRELADDIGSFKNRIDSAKAKEARGFSVGNLIVNLEGQQQKLTLEFTGYVVRLAKFLDQNKNFSSRCLNRIKMISTEIVTAEELQQAEEAQQQQQPAQPAQPEQPAQPSA</sequence>
<evidence type="ECO:0000313" key="2">
    <source>
        <dbReference type="EMBL" id="QHU03227.1"/>
    </source>
</evidence>
<reference evidence="2" key="1">
    <citation type="journal article" date="2020" name="Nature">
        <title>Giant virus diversity and host interactions through global metagenomics.</title>
        <authorList>
            <person name="Schulz F."/>
            <person name="Roux S."/>
            <person name="Paez-Espino D."/>
            <person name="Jungbluth S."/>
            <person name="Walsh D.A."/>
            <person name="Denef V.J."/>
            <person name="McMahon K.D."/>
            <person name="Konstantinidis K.T."/>
            <person name="Eloe-Fadrosh E.A."/>
            <person name="Kyrpides N.C."/>
            <person name="Woyke T."/>
        </authorList>
    </citation>
    <scope>NUCLEOTIDE SEQUENCE</scope>
    <source>
        <strain evidence="2">GVMAG-M-3300026093-6</strain>
    </source>
</reference>
<organism evidence="2">
    <name type="scientific">viral metagenome</name>
    <dbReference type="NCBI Taxonomy" id="1070528"/>
    <lineage>
        <taxon>unclassified sequences</taxon>
        <taxon>metagenomes</taxon>
        <taxon>organismal metagenomes</taxon>
    </lineage>
</organism>
<name>A0A6C0JFI3_9ZZZZ</name>
<dbReference type="AlphaFoldDB" id="A0A6C0JFI3"/>
<accession>A0A6C0JFI3</accession>
<dbReference type="EMBL" id="MN740373">
    <property type="protein sequence ID" value="QHU03227.1"/>
    <property type="molecule type" value="Genomic_DNA"/>
</dbReference>
<feature type="region of interest" description="Disordered" evidence="1">
    <location>
        <begin position="248"/>
        <end position="273"/>
    </location>
</feature>
<protein>
    <submittedName>
        <fullName evidence="2">Uncharacterized protein</fullName>
    </submittedName>
</protein>